<evidence type="ECO:0000256" key="2">
    <source>
        <dbReference type="ARBA" id="ARBA00022801"/>
    </source>
</evidence>
<keyword evidence="5" id="KW-1185">Reference proteome</keyword>
<dbReference type="EC" id="3.5.1.44" evidence="3"/>
<sequence>MSALPTPLVSAAPQVRLHHEPAFDRPGARVLPGEFLIAHDNIVLVTVLGSCVAACIRDPDLGIGGMNHFMLPEAGAGQDTASAPARYGAHAMEMLINALVKRGARRHRLEAKVFGGANVIPGMQQSGVGARNAAFVLSFLHTEGLPVVAQDLGGYLARKVAYCPATGEVRLKRIDDAMPTQVARSEQSYHASLGSAAVAGSVELFQ</sequence>
<evidence type="ECO:0000256" key="1">
    <source>
        <dbReference type="ARBA" id="ARBA00022500"/>
    </source>
</evidence>
<dbReference type="PATRIC" id="fig|433924.3.peg.1695"/>
<evidence type="ECO:0000256" key="3">
    <source>
        <dbReference type="HAMAP-Rule" id="MF_01440"/>
    </source>
</evidence>
<accession>A0A147GM11</accession>
<comment type="caution">
    <text evidence="4">The sequence shown here is derived from an EMBL/GenBank/DDBJ whole genome shotgun (WGS) entry which is preliminary data.</text>
</comment>
<dbReference type="GO" id="GO:0006935">
    <property type="term" value="P:chemotaxis"/>
    <property type="evidence" value="ECO:0007669"/>
    <property type="project" value="UniProtKB-UniRule"/>
</dbReference>
<dbReference type="InterPro" id="IPR011324">
    <property type="entry name" value="Cytotoxic_necrot_fac-like_cat"/>
</dbReference>
<dbReference type="HAMAP" id="MF_01440">
    <property type="entry name" value="CheD"/>
    <property type="match status" value="1"/>
</dbReference>
<organism evidence="4 5">
    <name type="scientific">Pseudacidovorax intermedius</name>
    <dbReference type="NCBI Taxonomy" id="433924"/>
    <lineage>
        <taxon>Bacteria</taxon>
        <taxon>Pseudomonadati</taxon>
        <taxon>Pseudomonadota</taxon>
        <taxon>Betaproteobacteria</taxon>
        <taxon>Burkholderiales</taxon>
        <taxon>Comamonadaceae</taxon>
        <taxon>Pseudacidovorax</taxon>
    </lineage>
</organism>
<dbReference type="EMBL" id="LDSL01000177">
    <property type="protein sequence ID" value="KTT14647.1"/>
    <property type="molecule type" value="Genomic_DNA"/>
</dbReference>
<dbReference type="Proteomes" id="UP000072741">
    <property type="component" value="Unassembled WGS sequence"/>
</dbReference>
<keyword evidence="2 3" id="KW-0378">Hydrolase</keyword>
<dbReference type="GO" id="GO:0050568">
    <property type="term" value="F:protein-glutamine glutaminase activity"/>
    <property type="evidence" value="ECO:0007669"/>
    <property type="project" value="UniProtKB-UniRule"/>
</dbReference>
<evidence type="ECO:0000313" key="4">
    <source>
        <dbReference type="EMBL" id="KTT14647.1"/>
    </source>
</evidence>
<name>A0A147GM11_9BURK</name>
<gene>
    <name evidence="3" type="primary">cheD</name>
    <name evidence="4" type="ORF">NS331_22860</name>
</gene>
<dbReference type="InterPro" id="IPR005659">
    <property type="entry name" value="Chemorcpt_Glu_NH3ase_CheD"/>
</dbReference>
<dbReference type="InterPro" id="IPR038592">
    <property type="entry name" value="CheD-like_sf"/>
</dbReference>
<proteinExistence type="inferred from homology"/>
<dbReference type="Pfam" id="PF03975">
    <property type="entry name" value="CheD"/>
    <property type="match status" value="1"/>
</dbReference>
<evidence type="ECO:0000313" key="5">
    <source>
        <dbReference type="Proteomes" id="UP000072741"/>
    </source>
</evidence>
<protein>
    <recommendedName>
        <fullName evidence="3">Probable chemoreceptor glutamine deamidase CheD</fullName>
        <ecNumber evidence="3">3.5.1.44</ecNumber>
    </recommendedName>
</protein>
<dbReference type="PANTHER" id="PTHR35147:SF2">
    <property type="entry name" value="CHEMORECEPTOR GLUTAMINE DEAMIDASE CHED-RELATED"/>
    <property type="match status" value="1"/>
</dbReference>
<dbReference type="NCBIfam" id="NF010013">
    <property type="entry name" value="PRK13487.1"/>
    <property type="match status" value="1"/>
</dbReference>
<comment type="catalytic activity">
    <reaction evidence="3">
        <text>L-glutaminyl-[protein] + H2O = L-glutamyl-[protein] + NH4(+)</text>
        <dbReference type="Rhea" id="RHEA:16441"/>
        <dbReference type="Rhea" id="RHEA-COMP:10207"/>
        <dbReference type="Rhea" id="RHEA-COMP:10208"/>
        <dbReference type="ChEBI" id="CHEBI:15377"/>
        <dbReference type="ChEBI" id="CHEBI:28938"/>
        <dbReference type="ChEBI" id="CHEBI:29973"/>
        <dbReference type="ChEBI" id="CHEBI:30011"/>
        <dbReference type="EC" id="3.5.1.44"/>
    </reaction>
</comment>
<comment type="function">
    <text evidence="3">Probably deamidates glutamine residues to glutamate on methyl-accepting chemotaxis receptors (MCPs), playing an important role in chemotaxis.</text>
</comment>
<dbReference type="OrthoDB" id="9807202at2"/>
<keyword evidence="1 3" id="KW-0145">Chemotaxis</keyword>
<reference evidence="4 5" key="1">
    <citation type="journal article" date="2016" name="Front. Microbiol.">
        <title>Genomic Resource of Rice Seed Associated Bacteria.</title>
        <authorList>
            <person name="Midha S."/>
            <person name="Bansal K."/>
            <person name="Sharma S."/>
            <person name="Kumar N."/>
            <person name="Patil P.P."/>
            <person name="Chaudhry V."/>
            <person name="Patil P.B."/>
        </authorList>
    </citation>
    <scope>NUCLEOTIDE SEQUENCE [LARGE SCALE GENOMIC DNA]</scope>
    <source>
        <strain evidence="4 5">NS331</strain>
    </source>
</reference>
<dbReference type="Gene3D" id="3.30.1330.200">
    <property type="match status" value="1"/>
</dbReference>
<dbReference type="PANTHER" id="PTHR35147">
    <property type="entry name" value="CHEMORECEPTOR GLUTAMINE DEAMIDASE CHED-RELATED"/>
    <property type="match status" value="1"/>
</dbReference>
<dbReference type="RefSeq" id="WP_058644229.1">
    <property type="nucleotide sequence ID" value="NZ_LDSL01000177.1"/>
</dbReference>
<comment type="similarity">
    <text evidence="3">Belongs to the CheD family.</text>
</comment>
<dbReference type="SUPFAM" id="SSF64438">
    <property type="entry name" value="CNF1/YfiH-like putative cysteine hydrolases"/>
    <property type="match status" value="1"/>
</dbReference>
<dbReference type="CDD" id="cd16352">
    <property type="entry name" value="CheD"/>
    <property type="match status" value="1"/>
</dbReference>
<dbReference type="AlphaFoldDB" id="A0A147GM11"/>